<reference evidence="2 3" key="1">
    <citation type="submission" date="2019-07" db="EMBL/GenBank/DDBJ databases">
        <title>De Novo Assembly of kiwifruit Actinidia rufa.</title>
        <authorList>
            <person name="Sugita-Konishi S."/>
            <person name="Sato K."/>
            <person name="Mori E."/>
            <person name="Abe Y."/>
            <person name="Kisaki G."/>
            <person name="Hamano K."/>
            <person name="Suezawa K."/>
            <person name="Otani M."/>
            <person name="Fukuda T."/>
            <person name="Manabe T."/>
            <person name="Gomi K."/>
            <person name="Tabuchi M."/>
            <person name="Akimitsu K."/>
            <person name="Kataoka I."/>
        </authorList>
    </citation>
    <scope>NUCLEOTIDE SEQUENCE [LARGE SCALE GENOMIC DNA]</scope>
    <source>
        <strain evidence="3">cv. Fuchu</strain>
    </source>
</reference>
<feature type="region of interest" description="Disordered" evidence="1">
    <location>
        <begin position="1"/>
        <end position="39"/>
    </location>
</feature>
<dbReference type="EMBL" id="BJWL01000006">
    <property type="protein sequence ID" value="GFY89734.1"/>
    <property type="molecule type" value="Genomic_DNA"/>
</dbReference>
<proteinExistence type="predicted"/>
<sequence length="111" mass="12343">MKSEQHYEGSSELRQAEMSDGEACRRPDGDSKSYRDLLDPDWSQASLNGDYQDLSNNRASTSLLGAWIEISGRSKTLGGGHRRTVNVQRSETNHESSGVVPIGSFKRELEK</sequence>
<organism evidence="2 3">
    <name type="scientific">Actinidia rufa</name>
    <dbReference type="NCBI Taxonomy" id="165716"/>
    <lineage>
        <taxon>Eukaryota</taxon>
        <taxon>Viridiplantae</taxon>
        <taxon>Streptophyta</taxon>
        <taxon>Embryophyta</taxon>
        <taxon>Tracheophyta</taxon>
        <taxon>Spermatophyta</taxon>
        <taxon>Magnoliopsida</taxon>
        <taxon>eudicotyledons</taxon>
        <taxon>Gunneridae</taxon>
        <taxon>Pentapetalae</taxon>
        <taxon>asterids</taxon>
        <taxon>Ericales</taxon>
        <taxon>Actinidiaceae</taxon>
        <taxon>Actinidia</taxon>
    </lineage>
</organism>
<keyword evidence="3" id="KW-1185">Reference proteome</keyword>
<feature type="region of interest" description="Disordered" evidence="1">
    <location>
        <begin position="89"/>
        <end position="111"/>
    </location>
</feature>
<comment type="caution">
    <text evidence="2">The sequence shown here is derived from an EMBL/GenBank/DDBJ whole genome shotgun (WGS) entry which is preliminary data.</text>
</comment>
<feature type="compositionally biased region" description="Basic and acidic residues" evidence="1">
    <location>
        <begin position="1"/>
        <end position="38"/>
    </location>
</feature>
<evidence type="ECO:0000313" key="3">
    <source>
        <dbReference type="Proteomes" id="UP000585474"/>
    </source>
</evidence>
<accession>A0A7J0ETA4</accession>
<evidence type="ECO:0000313" key="2">
    <source>
        <dbReference type="EMBL" id="GFY89734.1"/>
    </source>
</evidence>
<evidence type="ECO:0000256" key="1">
    <source>
        <dbReference type="SAM" id="MobiDB-lite"/>
    </source>
</evidence>
<gene>
    <name evidence="2" type="ORF">Acr_06g0016740</name>
</gene>
<protein>
    <submittedName>
        <fullName evidence="2">Uncharacterized protein</fullName>
    </submittedName>
</protein>
<dbReference type="Proteomes" id="UP000585474">
    <property type="component" value="Unassembled WGS sequence"/>
</dbReference>
<name>A0A7J0ETA4_9ERIC</name>
<dbReference type="AlphaFoldDB" id="A0A7J0ETA4"/>